<dbReference type="SUPFAM" id="SSF52777">
    <property type="entry name" value="CoA-dependent acyltransferases"/>
    <property type="match status" value="1"/>
</dbReference>
<dbReference type="Gene3D" id="3.30.559.10">
    <property type="entry name" value="Chloramphenicol acetyltransferase-like domain"/>
    <property type="match status" value="2"/>
</dbReference>
<keyword evidence="1" id="KW-0808">Transferase</keyword>
<proteinExistence type="predicted"/>
<dbReference type="EMBL" id="JBBPBN010000016">
    <property type="protein sequence ID" value="KAK9021767.1"/>
    <property type="molecule type" value="Genomic_DNA"/>
</dbReference>
<evidence type="ECO:0000256" key="2">
    <source>
        <dbReference type="ARBA" id="ARBA00023315"/>
    </source>
</evidence>
<dbReference type="InterPro" id="IPR023213">
    <property type="entry name" value="CAT-like_dom_sf"/>
</dbReference>
<organism evidence="3 4">
    <name type="scientific">Hibiscus sabdariffa</name>
    <name type="common">roselle</name>
    <dbReference type="NCBI Taxonomy" id="183260"/>
    <lineage>
        <taxon>Eukaryota</taxon>
        <taxon>Viridiplantae</taxon>
        <taxon>Streptophyta</taxon>
        <taxon>Embryophyta</taxon>
        <taxon>Tracheophyta</taxon>
        <taxon>Spermatophyta</taxon>
        <taxon>Magnoliopsida</taxon>
        <taxon>eudicotyledons</taxon>
        <taxon>Gunneridae</taxon>
        <taxon>Pentapetalae</taxon>
        <taxon>rosids</taxon>
        <taxon>malvids</taxon>
        <taxon>Malvales</taxon>
        <taxon>Malvaceae</taxon>
        <taxon>Malvoideae</taxon>
        <taxon>Hibiscus</taxon>
    </lineage>
</organism>
<name>A0ABR2S9D6_9ROSI</name>
<evidence type="ECO:0000256" key="1">
    <source>
        <dbReference type="ARBA" id="ARBA00022679"/>
    </source>
</evidence>
<dbReference type="InterPro" id="IPR051504">
    <property type="entry name" value="Plant_metabolite_acyltrans"/>
</dbReference>
<dbReference type="Pfam" id="PF02458">
    <property type="entry name" value="Transferase"/>
    <property type="match status" value="1"/>
</dbReference>
<accession>A0ABR2S9D6</accession>
<keyword evidence="2" id="KW-0012">Acyltransferase</keyword>
<sequence>MDQKSTVKVVDCRRVSPPSGSVPAIAVPLTHLDISWLYSAKVQRLFFYEFPHPTLHFMETTLPMLQRSLSLTLQHFYPFAANIMCPQSPGKPYIHYTEGDSVAFTVAESAADFNNVIADYPRSVKLLHPFVPQLASVARVTEEGVRVIPIIAIQVTVFPNSGICIGSTYCHAVGDGSSFMQFMRCWKSVCRSGGDLTCLENSHPLINRDVIKDPNGMELIALKSYWQWVSSCENTTPTKEVGTDKVRATFVLGRAHAEILKNLVTAQCKNSVDSETYHISTFVVTCAFIWVCLIKSKERVSYANSEDDNVFYYFLFPIDCRNRLEFPVPKRYLGNCLKPAVVDVKRSELIGEDGIISAAKAIGKRIKEMERSGLKGQQHSQSTIVERIKTGRLTAAAGSPKLQVYDMDFGWGKPCKVELTHIERDGAIALAECVGEQGGIEVGIALDNNQMDEFVSIFEQSLKLLNI</sequence>
<protein>
    <submittedName>
        <fullName evidence="3">Uncharacterized protein</fullName>
    </submittedName>
</protein>
<evidence type="ECO:0000313" key="3">
    <source>
        <dbReference type="EMBL" id="KAK9021767.1"/>
    </source>
</evidence>
<keyword evidence="4" id="KW-1185">Reference proteome</keyword>
<reference evidence="3 4" key="1">
    <citation type="journal article" date="2024" name="G3 (Bethesda)">
        <title>Genome assembly of Hibiscus sabdariffa L. provides insights into metabolisms of medicinal natural products.</title>
        <authorList>
            <person name="Kim T."/>
        </authorList>
    </citation>
    <scope>NUCLEOTIDE SEQUENCE [LARGE SCALE GENOMIC DNA]</scope>
    <source>
        <strain evidence="3">TK-2024</strain>
        <tissue evidence="3">Old leaves</tissue>
    </source>
</reference>
<dbReference type="Proteomes" id="UP001396334">
    <property type="component" value="Unassembled WGS sequence"/>
</dbReference>
<comment type="caution">
    <text evidence="3">The sequence shown here is derived from an EMBL/GenBank/DDBJ whole genome shotgun (WGS) entry which is preliminary data.</text>
</comment>
<evidence type="ECO:0000313" key="4">
    <source>
        <dbReference type="Proteomes" id="UP001396334"/>
    </source>
</evidence>
<dbReference type="PANTHER" id="PTHR31625">
    <property type="match status" value="1"/>
</dbReference>
<gene>
    <name evidence="3" type="ORF">V6N11_011738</name>
</gene>